<proteinExistence type="predicted"/>
<dbReference type="AlphaFoldDB" id="A0A4U0R6T8"/>
<evidence type="ECO:0000313" key="7">
    <source>
        <dbReference type="EMBL" id="TJZ90743.1"/>
    </source>
</evidence>
<keyword evidence="2" id="KW-0963">Cytoplasm</keyword>
<dbReference type="PROSITE" id="PS50995">
    <property type="entry name" value="HTH_MARR_2"/>
    <property type="match status" value="1"/>
</dbReference>
<comment type="subcellular location">
    <subcellularLocation>
        <location evidence="1">Cytoplasm</location>
    </subcellularLocation>
</comment>
<dbReference type="Pfam" id="PF22381">
    <property type="entry name" value="Staph_reg_Sar_Rot"/>
    <property type="match status" value="1"/>
</dbReference>
<comment type="caution">
    <text evidence="7">The sequence shown here is derived from an EMBL/GenBank/DDBJ whole genome shotgun (WGS) entry which is preliminary data.</text>
</comment>
<evidence type="ECO:0000256" key="3">
    <source>
        <dbReference type="ARBA" id="ARBA00023015"/>
    </source>
</evidence>
<dbReference type="InterPro" id="IPR039422">
    <property type="entry name" value="MarR/SlyA-like"/>
</dbReference>
<accession>A0A4U0R6T8</accession>
<dbReference type="InterPro" id="IPR036390">
    <property type="entry name" value="WH_DNA-bd_sf"/>
</dbReference>
<evidence type="ECO:0000256" key="4">
    <source>
        <dbReference type="ARBA" id="ARBA00023125"/>
    </source>
</evidence>
<dbReference type="EMBL" id="SUNI01000014">
    <property type="protein sequence ID" value="TJZ90743.1"/>
    <property type="molecule type" value="Genomic_DNA"/>
</dbReference>
<dbReference type="SMART" id="SM00347">
    <property type="entry name" value="HTH_MARR"/>
    <property type="match status" value="1"/>
</dbReference>
<dbReference type="GO" id="GO:0003700">
    <property type="term" value="F:DNA-binding transcription factor activity"/>
    <property type="evidence" value="ECO:0007669"/>
    <property type="project" value="InterPro"/>
</dbReference>
<dbReference type="SUPFAM" id="SSF46785">
    <property type="entry name" value="Winged helix' DNA-binding domain"/>
    <property type="match status" value="1"/>
</dbReference>
<protein>
    <submittedName>
        <fullName evidence="7">MarR family transcriptional regulator</fullName>
    </submittedName>
</protein>
<dbReference type="RefSeq" id="WP_136886712.1">
    <property type="nucleotide sequence ID" value="NZ_SUNI01000014.1"/>
</dbReference>
<dbReference type="InterPro" id="IPR000835">
    <property type="entry name" value="HTH_MarR-typ"/>
</dbReference>
<evidence type="ECO:0000256" key="5">
    <source>
        <dbReference type="ARBA" id="ARBA00023163"/>
    </source>
</evidence>
<evidence type="ECO:0000259" key="6">
    <source>
        <dbReference type="PROSITE" id="PS50995"/>
    </source>
</evidence>
<dbReference type="PANTHER" id="PTHR33164">
    <property type="entry name" value="TRANSCRIPTIONAL REGULATOR, MARR FAMILY"/>
    <property type="match status" value="1"/>
</dbReference>
<keyword evidence="4" id="KW-0238">DNA-binding</keyword>
<keyword evidence="3" id="KW-0805">Transcription regulation</keyword>
<gene>
    <name evidence="7" type="ORF">FA743_13930</name>
</gene>
<dbReference type="InterPro" id="IPR055166">
    <property type="entry name" value="Transc_reg_Sar_Rot_HTH"/>
</dbReference>
<name>A0A4U0R6T8_9RHOB</name>
<dbReference type="OrthoDB" id="9806864at2"/>
<evidence type="ECO:0000313" key="8">
    <source>
        <dbReference type="Proteomes" id="UP000309747"/>
    </source>
</evidence>
<sequence>MPQQPAMHDSSPFDCTLCFEIYAANLAFGRIYKPLLDPLGLTYPQFLVMMTLWSGDGLSVGAIGDQLGLDSSTLTPLIKRLEGAELVTRRRDSRDERRVIVSLTEKGAQLEGQSDQVLASIRDATGLSAREAEKLHDSMRQLRTRLAGAPLA</sequence>
<dbReference type="GO" id="GO:0003677">
    <property type="term" value="F:DNA binding"/>
    <property type="evidence" value="ECO:0007669"/>
    <property type="project" value="UniProtKB-KW"/>
</dbReference>
<dbReference type="GO" id="GO:0005737">
    <property type="term" value="C:cytoplasm"/>
    <property type="evidence" value="ECO:0007669"/>
    <property type="project" value="UniProtKB-SubCell"/>
</dbReference>
<reference evidence="7 8" key="1">
    <citation type="submission" date="2019-04" db="EMBL/GenBank/DDBJ databases">
        <authorList>
            <person name="Li J."/>
        </authorList>
    </citation>
    <scope>NUCLEOTIDE SEQUENCE [LARGE SCALE GENOMIC DNA]</scope>
    <source>
        <strain evidence="7 8">KCTC 42687</strain>
    </source>
</reference>
<dbReference type="InterPro" id="IPR036388">
    <property type="entry name" value="WH-like_DNA-bd_sf"/>
</dbReference>
<keyword evidence="5" id="KW-0804">Transcription</keyword>
<evidence type="ECO:0000256" key="2">
    <source>
        <dbReference type="ARBA" id="ARBA00022490"/>
    </source>
</evidence>
<dbReference type="Gene3D" id="1.10.10.10">
    <property type="entry name" value="Winged helix-like DNA-binding domain superfamily/Winged helix DNA-binding domain"/>
    <property type="match status" value="1"/>
</dbReference>
<dbReference type="Proteomes" id="UP000309747">
    <property type="component" value="Unassembled WGS sequence"/>
</dbReference>
<dbReference type="GO" id="GO:0006950">
    <property type="term" value="P:response to stress"/>
    <property type="evidence" value="ECO:0007669"/>
    <property type="project" value="TreeGrafter"/>
</dbReference>
<organism evidence="7 8">
    <name type="scientific">Paracoccus gahaiensis</name>
    <dbReference type="NCBI Taxonomy" id="1706839"/>
    <lineage>
        <taxon>Bacteria</taxon>
        <taxon>Pseudomonadati</taxon>
        <taxon>Pseudomonadota</taxon>
        <taxon>Alphaproteobacteria</taxon>
        <taxon>Rhodobacterales</taxon>
        <taxon>Paracoccaceae</taxon>
        <taxon>Paracoccus</taxon>
    </lineage>
</organism>
<dbReference type="PANTHER" id="PTHR33164:SF5">
    <property type="entry name" value="ORGANIC HYDROPEROXIDE RESISTANCE TRANSCRIPTIONAL REGULATOR"/>
    <property type="match status" value="1"/>
</dbReference>
<feature type="domain" description="HTH marR-type" evidence="6">
    <location>
        <begin position="14"/>
        <end position="144"/>
    </location>
</feature>
<dbReference type="FunFam" id="1.10.10.10:FF:000163">
    <property type="entry name" value="MarR family transcriptional regulator"/>
    <property type="match status" value="1"/>
</dbReference>
<evidence type="ECO:0000256" key="1">
    <source>
        <dbReference type="ARBA" id="ARBA00004496"/>
    </source>
</evidence>
<keyword evidence="8" id="KW-1185">Reference proteome</keyword>